<dbReference type="OrthoDB" id="2874131at2759"/>
<name>A0A0D2MM04_HYPSF</name>
<proteinExistence type="predicted"/>
<dbReference type="Proteomes" id="UP000054270">
    <property type="component" value="Unassembled WGS sequence"/>
</dbReference>
<reference evidence="3" key="1">
    <citation type="submission" date="2014-04" db="EMBL/GenBank/DDBJ databases">
        <title>Evolutionary Origins and Diversification of the Mycorrhizal Mutualists.</title>
        <authorList>
            <consortium name="DOE Joint Genome Institute"/>
            <consortium name="Mycorrhizal Genomics Consortium"/>
            <person name="Kohler A."/>
            <person name="Kuo A."/>
            <person name="Nagy L.G."/>
            <person name="Floudas D."/>
            <person name="Copeland A."/>
            <person name="Barry K.W."/>
            <person name="Cichocki N."/>
            <person name="Veneault-Fourrey C."/>
            <person name="LaButti K."/>
            <person name="Lindquist E.A."/>
            <person name="Lipzen A."/>
            <person name="Lundell T."/>
            <person name="Morin E."/>
            <person name="Murat C."/>
            <person name="Riley R."/>
            <person name="Ohm R."/>
            <person name="Sun H."/>
            <person name="Tunlid A."/>
            <person name="Henrissat B."/>
            <person name="Grigoriev I.V."/>
            <person name="Hibbett D.S."/>
            <person name="Martin F."/>
        </authorList>
    </citation>
    <scope>NUCLEOTIDE SEQUENCE [LARGE SCALE GENOMIC DNA]</scope>
    <source>
        <strain evidence="3">FD-334 SS-4</strain>
    </source>
</reference>
<dbReference type="AlphaFoldDB" id="A0A0D2MM04"/>
<evidence type="ECO:0000313" key="2">
    <source>
        <dbReference type="EMBL" id="KJA24958.1"/>
    </source>
</evidence>
<sequence length="518" mass="59333">MSHFPLMLQPFPEACPIPQGVVALIGGYVGKRPMFALWRDGKQIIIEAPPMTYSSKSLDQTNCYHEWYATCEERQTYANYLEIIQSHLLSINFDATNWGYLVQDKKGNYYITQRQMVLNCIPCPPGETLIQVHEIEFTVFGTCSDRRGIWRNKKVDVLYGWNDTELKAVKQSIRGYKALQAKGLSHMIYEVYGHLVGRDGSVIGLVSEAASGRMICSSDMALVYSAISRLENAGFLYRGCSTNRFMIYDNTVRLLELNCIVPYKDREKLSRETDRWHWTDLRELFKELEKGIHIDPPLRLTMSWKNIECVLPKASPERPLGIRIHVKFFSNYFLNPLENHYMLKRIQAIKYRVRSNRQNRRLQLAHDEYDEPKDPDMPVTIARVRGPSIPICNPRNRLTEPYDPRYHRRRSMRTPVASESDTLSTSSSTTAVTHLSTKTLDSTSSSETLVTEETSQVDYDRAIIPTISGEPFDDGIISKVVSPALSPDQHSPDCIDIFFNMVDEVDPALLFGLSSYKS</sequence>
<evidence type="ECO:0000256" key="1">
    <source>
        <dbReference type="SAM" id="MobiDB-lite"/>
    </source>
</evidence>
<dbReference type="EMBL" id="KN817534">
    <property type="protein sequence ID" value="KJA24958.1"/>
    <property type="molecule type" value="Genomic_DNA"/>
</dbReference>
<feature type="compositionally biased region" description="Low complexity" evidence="1">
    <location>
        <begin position="416"/>
        <end position="439"/>
    </location>
</feature>
<protein>
    <submittedName>
        <fullName evidence="2">Uncharacterized protein</fullName>
    </submittedName>
</protein>
<keyword evidence="3" id="KW-1185">Reference proteome</keyword>
<organism evidence="2 3">
    <name type="scientific">Hypholoma sublateritium (strain FD-334 SS-4)</name>
    <dbReference type="NCBI Taxonomy" id="945553"/>
    <lineage>
        <taxon>Eukaryota</taxon>
        <taxon>Fungi</taxon>
        <taxon>Dikarya</taxon>
        <taxon>Basidiomycota</taxon>
        <taxon>Agaricomycotina</taxon>
        <taxon>Agaricomycetes</taxon>
        <taxon>Agaricomycetidae</taxon>
        <taxon>Agaricales</taxon>
        <taxon>Agaricineae</taxon>
        <taxon>Strophariaceae</taxon>
        <taxon>Hypholoma</taxon>
    </lineage>
</organism>
<feature type="region of interest" description="Disordered" evidence="1">
    <location>
        <begin position="390"/>
        <end position="439"/>
    </location>
</feature>
<accession>A0A0D2MM04</accession>
<gene>
    <name evidence="2" type="ORF">HYPSUDRAFT_183326</name>
</gene>
<evidence type="ECO:0000313" key="3">
    <source>
        <dbReference type="Proteomes" id="UP000054270"/>
    </source>
</evidence>